<evidence type="ECO:0000313" key="5">
    <source>
        <dbReference type="Proteomes" id="UP001310594"/>
    </source>
</evidence>
<sequence length="261" mass="29307">MDPNQQIQVPIDDPNADTEWNDILRKHNIIPQKPPSPTPLIQEALEQARQLAHENRLEGKDLEELDELEEDEDEAFLDSYRAKRIAELATITTKSVYGQVYPVQKPEYPVAVTEESMKAWVCVLLTSSSGMNVESQRLVEVWRELATKWGDVKFCQMRADLCIEGYPDKNTPTVLIYKDGEIRRQIVTLKELGGDRTGAGEVEQVLLSLGAIKHGDPRFKKKGTDGDGDGEGRQRDGRAVRGSKRGVSDGKDDDDGDSDWE</sequence>
<accession>A0AAN7VXD2</accession>
<gene>
    <name evidence="4" type="primary">PLP2</name>
    <name evidence="4" type="ORF">LTR97_011201</name>
</gene>
<dbReference type="InterPro" id="IPR051498">
    <property type="entry name" value="Phosducin-like_chap/apop_reg"/>
</dbReference>
<feature type="compositionally biased region" description="Basic and acidic residues" evidence="2">
    <location>
        <begin position="215"/>
        <end position="239"/>
    </location>
</feature>
<name>A0AAN7VXD2_9PEZI</name>
<reference evidence="4" key="1">
    <citation type="submission" date="2023-08" db="EMBL/GenBank/DDBJ databases">
        <title>Black Yeasts Isolated from many extreme environments.</title>
        <authorList>
            <person name="Coleine C."/>
            <person name="Stajich J.E."/>
            <person name="Selbmann L."/>
        </authorList>
    </citation>
    <scope>NUCLEOTIDE SEQUENCE</scope>
    <source>
        <strain evidence="4">CCFEE 5810</strain>
    </source>
</reference>
<feature type="domain" description="Phosducin" evidence="3">
    <location>
        <begin position="32"/>
        <end position="210"/>
    </location>
</feature>
<dbReference type="GO" id="GO:0005737">
    <property type="term" value="C:cytoplasm"/>
    <property type="evidence" value="ECO:0007669"/>
    <property type="project" value="TreeGrafter"/>
</dbReference>
<evidence type="ECO:0000256" key="2">
    <source>
        <dbReference type="SAM" id="MobiDB-lite"/>
    </source>
</evidence>
<dbReference type="SUPFAM" id="SSF52833">
    <property type="entry name" value="Thioredoxin-like"/>
    <property type="match status" value="1"/>
</dbReference>
<dbReference type="Pfam" id="PF02114">
    <property type="entry name" value="Phosducin"/>
    <property type="match status" value="1"/>
</dbReference>
<dbReference type="AlphaFoldDB" id="A0AAN7VXD2"/>
<dbReference type="EMBL" id="JAVRQU010000020">
    <property type="protein sequence ID" value="KAK5692028.1"/>
    <property type="molecule type" value="Genomic_DNA"/>
</dbReference>
<dbReference type="PANTHER" id="PTHR45809:SF3">
    <property type="entry name" value="VIRAL IAP-ASSOCIATED FACTOR HOMOLOG"/>
    <property type="match status" value="1"/>
</dbReference>
<dbReference type="InterPro" id="IPR024253">
    <property type="entry name" value="Phosducin_thioredoxin-like_dom"/>
</dbReference>
<comment type="similarity">
    <text evidence="1">Belongs to the phosducin family.</text>
</comment>
<evidence type="ECO:0000256" key="1">
    <source>
        <dbReference type="ARBA" id="ARBA00009686"/>
    </source>
</evidence>
<dbReference type="Gene3D" id="3.40.30.10">
    <property type="entry name" value="Glutaredoxin"/>
    <property type="match status" value="1"/>
</dbReference>
<proteinExistence type="inferred from homology"/>
<feature type="compositionally biased region" description="Acidic residues" evidence="2">
    <location>
        <begin position="251"/>
        <end position="261"/>
    </location>
</feature>
<dbReference type="Proteomes" id="UP001310594">
    <property type="component" value="Unassembled WGS sequence"/>
</dbReference>
<organism evidence="4 5">
    <name type="scientific">Elasticomyces elasticus</name>
    <dbReference type="NCBI Taxonomy" id="574655"/>
    <lineage>
        <taxon>Eukaryota</taxon>
        <taxon>Fungi</taxon>
        <taxon>Dikarya</taxon>
        <taxon>Ascomycota</taxon>
        <taxon>Pezizomycotina</taxon>
        <taxon>Dothideomycetes</taxon>
        <taxon>Dothideomycetidae</taxon>
        <taxon>Mycosphaerellales</taxon>
        <taxon>Teratosphaeriaceae</taxon>
        <taxon>Elasticomyces</taxon>
    </lineage>
</organism>
<dbReference type="InterPro" id="IPR036249">
    <property type="entry name" value="Thioredoxin-like_sf"/>
</dbReference>
<evidence type="ECO:0000259" key="3">
    <source>
        <dbReference type="Pfam" id="PF02114"/>
    </source>
</evidence>
<dbReference type="PANTHER" id="PTHR45809">
    <property type="entry name" value="VIRAL IAP-ASSOCIATED FACTOR HOMOLOG"/>
    <property type="match status" value="1"/>
</dbReference>
<feature type="region of interest" description="Disordered" evidence="2">
    <location>
        <begin position="215"/>
        <end position="261"/>
    </location>
</feature>
<comment type="caution">
    <text evidence="4">The sequence shown here is derived from an EMBL/GenBank/DDBJ whole genome shotgun (WGS) entry which is preliminary data.</text>
</comment>
<protein>
    <submittedName>
        <fullName evidence="4">Proteolipid protein 2</fullName>
    </submittedName>
</protein>
<evidence type="ECO:0000313" key="4">
    <source>
        <dbReference type="EMBL" id="KAK5692028.1"/>
    </source>
</evidence>
<dbReference type="GO" id="GO:0006457">
    <property type="term" value="P:protein folding"/>
    <property type="evidence" value="ECO:0007669"/>
    <property type="project" value="TreeGrafter"/>
</dbReference>